<organism evidence="1 2">
    <name type="scientific">Endocarpon pusillum</name>
    <dbReference type="NCBI Taxonomy" id="364733"/>
    <lineage>
        <taxon>Eukaryota</taxon>
        <taxon>Fungi</taxon>
        <taxon>Dikarya</taxon>
        <taxon>Ascomycota</taxon>
        <taxon>Pezizomycotina</taxon>
        <taxon>Eurotiomycetes</taxon>
        <taxon>Chaetothyriomycetidae</taxon>
        <taxon>Verrucariales</taxon>
        <taxon>Verrucariaceae</taxon>
        <taxon>Endocarpon</taxon>
    </lineage>
</organism>
<reference evidence="1" key="1">
    <citation type="submission" date="2020-02" db="EMBL/GenBank/DDBJ databases">
        <authorList>
            <person name="Palmer J.M."/>
        </authorList>
    </citation>
    <scope>NUCLEOTIDE SEQUENCE</scope>
    <source>
        <strain evidence="1">EPUS1.4</strain>
        <tissue evidence="1">Thallus</tissue>
    </source>
</reference>
<evidence type="ECO:0000313" key="2">
    <source>
        <dbReference type="Proteomes" id="UP000606974"/>
    </source>
</evidence>
<dbReference type="EMBL" id="JAACFV010000002">
    <property type="protein sequence ID" value="KAF7514059.1"/>
    <property type="molecule type" value="Genomic_DNA"/>
</dbReference>
<evidence type="ECO:0008006" key="3">
    <source>
        <dbReference type="Google" id="ProtNLM"/>
    </source>
</evidence>
<proteinExistence type="predicted"/>
<keyword evidence="2" id="KW-1185">Reference proteome</keyword>
<sequence length="158" mass="17648">MDPFTATASIASLAEIAIRTITSLVRYGYAKDTKNAFSEKKSLSEEAQSLSMVLERLKSRAGAANHDKWLSDHGDVVRQFEVAYDDLAQCIKVDPATGRRKEGNRFQAIRTVSTWSFTKFEINSLLERIGDRSITQIHCLRTTSLFSSNASIKNSENP</sequence>
<name>A0A8H7E885_9EURO</name>
<protein>
    <recommendedName>
        <fullName evidence="3">Fungal N-terminal domain-containing protein</fullName>
    </recommendedName>
</protein>
<dbReference type="AlphaFoldDB" id="A0A8H7E885"/>
<evidence type="ECO:0000313" key="1">
    <source>
        <dbReference type="EMBL" id="KAF7514059.1"/>
    </source>
</evidence>
<dbReference type="Proteomes" id="UP000606974">
    <property type="component" value="Unassembled WGS sequence"/>
</dbReference>
<accession>A0A8H7E885</accession>
<gene>
    <name evidence="1" type="ORF">GJ744_004384</name>
</gene>
<comment type="caution">
    <text evidence="1">The sequence shown here is derived from an EMBL/GenBank/DDBJ whole genome shotgun (WGS) entry which is preliminary data.</text>
</comment>